<comment type="similarity">
    <text evidence="1">Belongs to the thioesterase family.</text>
</comment>
<evidence type="ECO:0000256" key="2">
    <source>
        <dbReference type="ARBA" id="ARBA00022801"/>
    </source>
</evidence>
<dbReference type="RefSeq" id="WP_157331563.1">
    <property type="nucleotide sequence ID" value="NZ_JANADL010000004.1"/>
</dbReference>
<dbReference type="GO" id="GO:0008610">
    <property type="term" value="P:lipid biosynthetic process"/>
    <property type="evidence" value="ECO:0007669"/>
    <property type="project" value="TreeGrafter"/>
</dbReference>
<protein>
    <submittedName>
        <fullName evidence="4">Alpha/beta fold hydrolase</fullName>
    </submittedName>
</protein>
<dbReference type="InterPro" id="IPR020802">
    <property type="entry name" value="TesA-like"/>
</dbReference>
<dbReference type="Pfam" id="PF00975">
    <property type="entry name" value="Thioesterase"/>
    <property type="match status" value="1"/>
</dbReference>
<dbReference type="SUPFAM" id="SSF53474">
    <property type="entry name" value="alpha/beta-Hydrolases"/>
    <property type="match status" value="1"/>
</dbReference>
<reference evidence="4 5" key="1">
    <citation type="submission" date="2019-12" db="EMBL/GenBank/DDBJ databases">
        <title>Draft genome sequences Bradyrhizobium cajani AMBPC1010, Bradyrhizobium pachyrhizi AMBPC1040 and Bradyrhizobium yuanmingense ALSPC3051, three plant growth promoting strains isolated from nodules of Cajanus cajan L. in Dominican Republic.</title>
        <authorList>
            <person name="Flores-Felix J.D."/>
            <person name="Araujo J."/>
            <person name="Diaz-Alcantara C."/>
            <person name="Gonzalez-Andres F."/>
            <person name="Velazquez E."/>
        </authorList>
    </citation>
    <scope>NUCLEOTIDE SEQUENCE [LARGE SCALE GENOMIC DNA]</scope>
    <source>
        <strain evidence="4 5">1010</strain>
    </source>
</reference>
<dbReference type="Gene3D" id="3.40.50.1820">
    <property type="entry name" value="alpha/beta hydrolase"/>
    <property type="match status" value="1"/>
</dbReference>
<evidence type="ECO:0000313" key="5">
    <source>
        <dbReference type="Proteomes" id="UP000449969"/>
    </source>
</evidence>
<keyword evidence="2 4" id="KW-0378">Hydrolase</keyword>
<dbReference type="InterPro" id="IPR001031">
    <property type="entry name" value="Thioesterase"/>
</dbReference>
<sequence length="250" mass="27753">MWTDGYLRFYQPRPQASRLLICFPHAGGGASAFRAWPFLLGDDTEVAIAQYPGREDRFGEPRVEDMDTLLAELLAEALPHAGRRPFCLLGHSMGGAVAHELAMRLTSRGAGPCRLVISGRQPPSHHPLNSTIHQSSDSELLAELLRLSPDNEALAQEPELAALLLPVVRADYRLIERYRPGDCPRLDCPITVLAGEQDPELSPEAAHAWSAYTHSDCRVHFFPGDHFFIASQRARVVATVRQAMLEEERT</sequence>
<proteinExistence type="inferred from homology"/>
<dbReference type="GO" id="GO:0016787">
    <property type="term" value="F:hydrolase activity"/>
    <property type="evidence" value="ECO:0007669"/>
    <property type="project" value="UniProtKB-KW"/>
</dbReference>
<evidence type="ECO:0000259" key="3">
    <source>
        <dbReference type="SMART" id="SM00824"/>
    </source>
</evidence>
<organism evidence="4 5">
    <name type="scientific">Bradyrhizobium cajani</name>
    <dbReference type="NCBI Taxonomy" id="1928661"/>
    <lineage>
        <taxon>Bacteria</taxon>
        <taxon>Pseudomonadati</taxon>
        <taxon>Pseudomonadota</taxon>
        <taxon>Alphaproteobacteria</taxon>
        <taxon>Hyphomicrobiales</taxon>
        <taxon>Nitrobacteraceae</taxon>
        <taxon>Bradyrhizobium</taxon>
    </lineage>
</organism>
<dbReference type="InterPro" id="IPR029058">
    <property type="entry name" value="AB_hydrolase_fold"/>
</dbReference>
<evidence type="ECO:0000313" key="4">
    <source>
        <dbReference type="EMBL" id="MVT75602.1"/>
    </source>
</evidence>
<feature type="domain" description="Thioesterase TesA-like" evidence="3">
    <location>
        <begin position="21"/>
        <end position="245"/>
    </location>
</feature>
<evidence type="ECO:0000256" key="1">
    <source>
        <dbReference type="ARBA" id="ARBA00007169"/>
    </source>
</evidence>
<dbReference type="InterPro" id="IPR012223">
    <property type="entry name" value="TEII"/>
</dbReference>
<dbReference type="OrthoDB" id="8480037at2"/>
<comment type="caution">
    <text evidence="4">The sequence shown here is derived from an EMBL/GenBank/DDBJ whole genome shotgun (WGS) entry which is preliminary data.</text>
</comment>
<dbReference type="PANTHER" id="PTHR11487">
    <property type="entry name" value="THIOESTERASE"/>
    <property type="match status" value="1"/>
</dbReference>
<dbReference type="SMART" id="SM00824">
    <property type="entry name" value="PKS_TE"/>
    <property type="match status" value="1"/>
</dbReference>
<dbReference type="EMBL" id="WQNE01000018">
    <property type="protein sequence ID" value="MVT75602.1"/>
    <property type="molecule type" value="Genomic_DNA"/>
</dbReference>
<keyword evidence="5" id="KW-1185">Reference proteome</keyword>
<name>A0A844TJP5_9BRAD</name>
<dbReference type="Proteomes" id="UP000449969">
    <property type="component" value="Unassembled WGS sequence"/>
</dbReference>
<dbReference type="PANTHER" id="PTHR11487:SF0">
    <property type="entry name" value="S-ACYL FATTY ACID SYNTHASE THIOESTERASE, MEDIUM CHAIN"/>
    <property type="match status" value="1"/>
</dbReference>
<gene>
    <name evidence="4" type="ORF">GPL20_21600</name>
</gene>
<accession>A0A844TJP5</accession>
<dbReference type="AlphaFoldDB" id="A0A844TJP5"/>